<comment type="caution">
    <text evidence="3">The sequence shown here is derived from an EMBL/GenBank/DDBJ whole genome shotgun (WGS) entry which is preliminary data.</text>
</comment>
<dbReference type="SUPFAM" id="SSF56112">
    <property type="entry name" value="Protein kinase-like (PK-like)"/>
    <property type="match status" value="1"/>
</dbReference>
<evidence type="ECO:0000313" key="4">
    <source>
        <dbReference type="Proteomes" id="UP000701801"/>
    </source>
</evidence>
<name>A0A9N9M1N4_9HELO</name>
<dbReference type="OrthoDB" id="1911848at2759"/>
<dbReference type="InterPro" id="IPR011009">
    <property type="entry name" value="Kinase-like_dom_sf"/>
</dbReference>
<accession>A0A9N9M1N4</accession>
<dbReference type="InterPro" id="IPR029498">
    <property type="entry name" value="HeLo_dom"/>
</dbReference>
<dbReference type="Gene3D" id="1.20.120.1020">
    <property type="entry name" value="Prion-inhibition and propagation, HeLo domain"/>
    <property type="match status" value="1"/>
</dbReference>
<dbReference type="Pfam" id="PF14479">
    <property type="entry name" value="HeLo"/>
    <property type="match status" value="1"/>
</dbReference>
<proteinExistence type="predicted"/>
<protein>
    <recommendedName>
        <fullName evidence="2">Prion-inhibition and propagation HeLo domain-containing protein</fullName>
    </recommendedName>
</protein>
<organism evidence="3 4">
    <name type="scientific">Hymenoscyphus albidus</name>
    <dbReference type="NCBI Taxonomy" id="595503"/>
    <lineage>
        <taxon>Eukaryota</taxon>
        <taxon>Fungi</taxon>
        <taxon>Dikarya</taxon>
        <taxon>Ascomycota</taxon>
        <taxon>Pezizomycotina</taxon>
        <taxon>Leotiomycetes</taxon>
        <taxon>Helotiales</taxon>
        <taxon>Helotiaceae</taxon>
        <taxon>Hymenoscyphus</taxon>
    </lineage>
</organism>
<feature type="region of interest" description="Disordered" evidence="1">
    <location>
        <begin position="248"/>
        <end position="293"/>
    </location>
</feature>
<dbReference type="Proteomes" id="UP000701801">
    <property type="component" value="Unassembled WGS sequence"/>
</dbReference>
<dbReference type="InterPro" id="IPR038305">
    <property type="entry name" value="HeLo_sf"/>
</dbReference>
<dbReference type="PANTHER" id="PTHR37542:SF1">
    <property type="entry name" value="PRION-INHIBITION AND PROPAGATION HELO DOMAIN-CONTAINING PROTEIN"/>
    <property type="match status" value="1"/>
</dbReference>
<reference evidence="3" key="1">
    <citation type="submission" date="2021-07" db="EMBL/GenBank/DDBJ databases">
        <authorList>
            <person name="Durling M."/>
        </authorList>
    </citation>
    <scope>NUCLEOTIDE SEQUENCE</scope>
</reference>
<feature type="domain" description="Prion-inhibition and propagation HeLo" evidence="2">
    <location>
        <begin position="12"/>
        <end position="210"/>
    </location>
</feature>
<evidence type="ECO:0000256" key="1">
    <source>
        <dbReference type="SAM" id="MobiDB-lite"/>
    </source>
</evidence>
<evidence type="ECO:0000259" key="2">
    <source>
        <dbReference type="Pfam" id="PF14479"/>
    </source>
</evidence>
<sequence length="632" mass="70895">MASGLDVAAAGVGFVSLGVMLLQGCVQGFVLLSTAQNFGTDADLVRCEIEFEQYRLFRWAEKVGLNGPSPNRYLNWQVITDHLRNLETLMTSTANIKERYGLDLVLTDEFITPNNSELPKKGWWRILASVKSDALSDTPRKLQKDTRIWKRLRWAAIDKEGMAFLLNDIRSLVDNLHELLETEDRKFMRSGMEAILRHVVSQTTDSSELAIIEQLLSPRYGVRSKLEDSAIKTAASIKQKRLMLGFGEETSPDTASASSSTTTLVPDSGSSFTQSNSRRPSPGARRSNAGMGISARGPLSYNLLRREMSMDSQTREVAIYDGKTVLVEWKTVERGLESKLKHRVKSLAALLQVIDCKTFHSLRCLGYLKDSNSGAYGYIFQPPFENSNAFMSLHQVLNIDMLPSLNERLTLAIVLTETVLQLHTSGWLHKGIRSDNILLFPKDSVIDLTHSFLEGYEYARTDNPSELTEFAELQQEADLYRHRDLLKPDRSSFRKAFDLYALGCVLVEVGLWQNLTTILLHFLRNEKMNGGSFPCRPPVQRLDYANKYEMAEVNKSNSRLLKETGVGSILAALEFAAGRRYAEAVSLCLKAGDRAKSSKGLDSDDGLDEFEDDDRCLSIEIDVLDMLKSCKI</sequence>
<feature type="compositionally biased region" description="Low complexity" evidence="1">
    <location>
        <begin position="252"/>
        <end position="263"/>
    </location>
</feature>
<gene>
    <name evidence="3" type="ORF">HYALB_00006774</name>
</gene>
<dbReference type="PANTHER" id="PTHR37542">
    <property type="entry name" value="HELO DOMAIN-CONTAINING PROTEIN-RELATED"/>
    <property type="match status" value="1"/>
</dbReference>
<dbReference type="Gene3D" id="1.10.510.10">
    <property type="entry name" value="Transferase(Phosphotransferase) domain 1"/>
    <property type="match status" value="1"/>
</dbReference>
<feature type="compositionally biased region" description="Polar residues" evidence="1">
    <location>
        <begin position="264"/>
        <end position="279"/>
    </location>
</feature>
<dbReference type="EMBL" id="CAJVRM010000740">
    <property type="protein sequence ID" value="CAG8983808.1"/>
    <property type="molecule type" value="Genomic_DNA"/>
</dbReference>
<dbReference type="AlphaFoldDB" id="A0A9N9M1N4"/>
<keyword evidence="4" id="KW-1185">Reference proteome</keyword>
<evidence type="ECO:0000313" key="3">
    <source>
        <dbReference type="EMBL" id="CAG8983808.1"/>
    </source>
</evidence>